<evidence type="ECO:0000256" key="1">
    <source>
        <dbReference type="ARBA" id="ARBA00005417"/>
    </source>
</evidence>
<dbReference type="EMBL" id="BARV01011886">
    <property type="protein sequence ID" value="GAI13309.1"/>
    <property type="molecule type" value="Genomic_DNA"/>
</dbReference>
<accession>X1N3X2</accession>
<comment type="caution">
    <text evidence="5">The sequence shown here is derived from an EMBL/GenBank/DDBJ whole genome shotgun (WGS) entry which is preliminary data.</text>
</comment>
<gene>
    <name evidence="5" type="ORF">S06H3_22297</name>
</gene>
<dbReference type="GO" id="GO:0015807">
    <property type="term" value="P:L-amino acid transport"/>
    <property type="evidence" value="ECO:0007669"/>
    <property type="project" value="TreeGrafter"/>
</dbReference>
<dbReference type="GO" id="GO:0005524">
    <property type="term" value="F:ATP binding"/>
    <property type="evidence" value="ECO:0007669"/>
    <property type="project" value="InterPro"/>
</dbReference>
<keyword evidence="2" id="KW-0813">Transport</keyword>
<evidence type="ECO:0000256" key="3">
    <source>
        <dbReference type="ARBA" id="ARBA00022970"/>
    </source>
</evidence>
<dbReference type="GO" id="GO:0015658">
    <property type="term" value="F:branched-chain amino acid transmembrane transporter activity"/>
    <property type="evidence" value="ECO:0007669"/>
    <property type="project" value="TreeGrafter"/>
</dbReference>
<evidence type="ECO:0000313" key="5">
    <source>
        <dbReference type="EMBL" id="GAI13309.1"/>
    </source>
</evidence>
<dbReference type="Gene3D" id="3.40.50.300">
    <property type="entry name" value="P-loop containing nucleotide triphosphate hydrolases"/>
    <property type="match status" value="1"/>
</dbReference>
<name>X1N3X2_9ZZZZ</name>
<reference evidence="5" key="1">
    <citation type="journal article" date="2014" name="Front. Microbiol.">
        <title>High frequency of phylogenetically diverse reductive dehalogenase-homologous genes in deep subseafloor sedimentary metagenomes.</title>
        <authorList>
            <person name="Kawai M."/>
            <person name="Futagami T."/>
            <person name="Toyoda A."/>
            <person name="Takaki Y."/>
            <person name="Nishi S."/>
            <person name="Hori S."/>
            <person name="Arai W."/>
            <person name="Tsubouchi T."/>
            <person name="Morono Y."/>
            <person name="Uchiyama I."/>
            <person name="Ito T."/>
            <person name="Fujiyama A."/>
            <person name="Inagaki F."/>
            <person name="Takami H."/>
        </authorList>
    </citation>
    <scope>NUCLEOTIDE SEQUENCE</scope>
    <source>
        <strain evidence="5">Expedition CK06-06</strain>
    </source>
</reference>
<comment type="similarity">
    <text evidence="1">Belongs to the ABC transporter superfamily.</text>
</comment>
<dbReference type="SUPFAM" id="SSF52540">
    <property type="entry name" value="P-loop containing nucleoside triphosphate hydrolases"/>
    <property type="match status" value="1"/>
</dbReference>
<proteinExistence type="inferred from homology"/>
<dbReference type="Pfam" id="PF00005">
    <property type="entry name" value="ABC_tran"/>
    <property type="match status" value="1"/>
</dbReference>
<dbReference type="PANTHER" id="PTHR43820:SF4">
    <property type="entry name" value="HIGH-AFFINITY BRANCHED-CHAIN AMINO ACID TRANSPORT ATP-BINDING PROTEIN LIVF"/>
    <property type="match status" value="1"/>
</dbReference>
<organism evidence="5">
    <name type="scientific">marine sediment metagenome</name>
    <dbReference type="NCBI Taxonomy" id="412755"/>
    <lineage>
        <taxon>unclassified sequences</taxon>
        <taxon>metagenomes</taxon>
        <taxon>ecological metagenomes</taxon>
    </lineage>
</organism>
<sequence>MDKILEIKNVNAAYGEARVLFDISLSFETNKTSIIVGKNGAGKTTLFRIIAGFMKPTSGSVNFLNNKKNQNLVGLPPYKIANLGIRYVAQDKAVFSDLTVKENLELAAYPTKDYNWDFIFEYFPKLQVLLNKKGG</sequence>
<feature type="non-terminal residue" evidence="5">
    <location>
        <position position="135"/>
    </location>
</feature>
<keyword evidence="3" id="KW-0029">Amino-acid transport</keyword>
<protein>
    <recommendedName>
        <fullName evidence="4">ABC transporter domain-containing protein</fullName>
    </recommendedName>
</protein>
<dbReference type="InterPro" id="IPR027417">
    <property type="entry name" value="P-loop_NTPase"/>
</dbReference>
<feature type="domain" description="ABC transporter" evidence="4">
    <location>
        <begin position="21"/>
        <end position="115"/>
    </location>
</feature>
<evidence type="ECO:0000256" key="2">
    <source>
        <dbReference type="ARBA" id="ARBA00022448"/>
    </source>
</evidence>
<evidence type="ECO:0000259" key="4">
    <source>
        <dbReference type="Pfam" id="PF00005"/>
    </source>
</evidence>
<dbReference type="InterPro" id="IPR003439">
    <property type="entry name" value="ABC_transporter-like_ATP-bd"/>
</dbReference>
<dbReference type="InterPro" id="IPR052156">
    <property type="entry name" value="BCAA_Transport_ATP-bd_LivF"/>
</dbReference>
<dbReference type="PANTHER" id="PTHR43820">
    <property type="entry name" value="HIGH-AFFINITY BRANCHED-CHAIN AMINO ACID TRANSPORT ATP-BINDING PROTEIN LIVF"/>
    <property type="match status" value="1"/>
</dbReference>
<dbReference type="AlphaFoldDB" id="X1N3X2"/>
<dbReference type="GO" id="GO:0016887">
    <property type="term" value="F:ATP hydrolysis activity"/>
    <property type="evidence" value="ECO:0007669"/>
    <property type="project" value="InterPro"/>
</dbReference>